<feature type="domain" description="Amidohydrolase-related" evidence="2">
    <location>
        <begin position="107"/>
        <end position="466"/>
    </location>
</feature>
<dbReference type="Gene3D" id="2.30.40.10">
    <property type="entry name" value="Urease, subunit C, domain 1"/>
    <property type="match status" value="1"/>
</dbReference>
<dbReference type="InterPro" id="IPR011059">
    <property type="entry name" value="Metal-dep_hydrolase_composite"/>
</dbReference>
<name>A0A518BGM7_9BACT</name>
<dbReference type="GO" id="GO:0016810">
    <property type="term" value="F:hydrolase activity, acting on carbon-nitrogen (but not peptide) bonds"/>
    <property type="evidence" value="ECO:0007669"/>
    <property type="project" value="InterPro"/>
</dbReference>
<evidence type="ECO:0000259" key="2">
    <source>
        <dbReference type="Pfam" id="PF01979"/>
    </source>
</evidence>
<dbReference type="PANTHER" id="PTHR43135">
    <property type="entry name" value="ALPHA-D-RIBOSE 1-METHYLPHOSPHONATE 5-TRIPHOSPHATE DIPHOSPHATASE"/>
    <property type="match status" value="1"/>
</dbReference>
<dbReference type="SUPFAM" id="SSF51556">
    <property type="entry name" value="Metallo-dependent hydrolases"/>
    <property type="match status" value="1"/>
</dbReference>
<dbReference type="Gene3D" id="3.30.110.90">
    <property type="entry name" value="Amidohydrolase"/>
    <property type="match status" value="1"/>
</dbReference>
<proteinExistence type="predicted"/>
<feature type="region of interest" description="Disordered" evidence="1">
    <location>
        <begin position="1"/>
        <end position="20"/>
    </location>
</feature>
<protein>
    <submittedName>
        <fullName evidence="3">Isoaspartyl dipeptidase</fullName>
    </submittedName>
</protein>
<evidence type="ECO:0000313" key="4">
    <source>
        <dbReference type="Proteomes" id="UP000316921"/>
    </source>
</evidence>
<gene>
    <name evidence="3" type="ORF">Pla133_11860</name>
</gene>
<dbReference type="PANTHER" id="PTHR43135:SF3">
    <property type="entry name" value="ALPHA-D-RIBOSE 1-METHYLPHOSPHONATE 5-TRIPHOSPHATE DIPHOSPHATASE"/>
    <property type="match status" value="1"/>
</dbReference>
<dbReference type="InterPro" id="IPR006680">
    <property type="entry name" value="Amidohydro-rel"/>
</dbReference>
<dbReference type="SUPFAM" id="SSF51338">
    <property type="entry name" value="Composite domain of metallo-dependent hydrolases"/>
    <property type="match status" value="1"/>
</dbReference>
<dbReference type="AlphaFoldDB" id="A0A518BGM7"/>
<dbReference type="InterPro" id="IPR051781">
    <property type="entry name" value="Metallo-dep_Hydrolase"/>
</dbReference>
<accession>A0A518BGM7</accession>
<evidence type="ECO:0000256" key="1">
    <source>
        <dbReference type="SAM" id="MobiDB-lite"/>
    </source>
</evidence>
<dbReference type="Proteomes" id="UP000316921">
    <property type="component" value="Chromosome"/>
</dbReference>
<dbReference type="Gene3D" id="3.40.50.10910">
    <property type="entry name" value="Amidohydrolase"/>
    <property type="match status" value="1"/>
</dbReference>
<dbReference type="Pfam" id="PF01979">
    <property type="entry name" value="Amidohydro_1"/>
    <property type="match status" value="1"/>
</dbReference>
<sequence>MTAAGLGERREEEGVAASTRSTSQRRPWALLVLAWSLLPACGSQASDPQPRQVDLALTDVALVDLDAGVVFPSRTVLVDAGRIVVVGPAGEVAAFAASTTIAGEGAYLLPGLWDMHVHDSDDAVVLAAHLAAGVTGVRDLGGPGSATVVARDKVAAGQWRGPRIVAAGPHLDGRPDVMGDGSRIQINDEAQARLAVADLARMGVDLIKVHDVMTPEVHRAVAAAAAEFGLPVDGHAPRGVPIAQVTEFQRTIEHATTLGEQALGRDALESAATFERDLEAYLAADGRGAALIAALVASGTAYCSTLVAGEGLARASAPNTTVWDDPRLAAAPEGTAARWREWLPVELLPANFHAERVAVERAARRIVGAMHERGVLLLAGTDAGAPHVYWGSALHEELDLLVEAGLEPVEALRCATVNPARVLGLEDESGAIAPGYRADLLLVEGNPLDDLDALQHIRAVIARGAVVVDRTEPR</sequence>
<dbReference type="InterPro" id="IPR032466">
    <property type="entry name" value="Metal_Hydrolase"/>
</dbReference>
<organism evidence="3 4">
    <name type="scientific">Engelhardtia mirabilis</name>
    <dbReference type="NCBI Taxonomy" id="2528011"/>
    <lineage>
        <taxon>Bacteria</taxon>
        <taxon>Pseudomonadati</taxon>
        <taxon>Planctomycetota</taxon>
        <taxon>Planctomycetia</taxon>
        <taxon>Planctomycetia incertae sedis</taxon>
        <taxon>Engelhardtia</taxon>
    </lineage>
</organism>
<reference evidence="3 4" key="1">
    <citation type="submission" date="2019-02" db="EMBL/GenBank/DDBJ databases">
        <title>Deep-cultivation of Planctomycetes and their phenomic and genomic characterization uncovers novel biology.</title>
        <authorList>
            <person name="Wiegand S."/>
            <person name="Jogler M."/>
            <person name="Boedeker C."/>
            <person name="Pinto D."/>
            <person name="Vollmers J."/>
            <person name="Rivas-Marin E."/>
            <person name="Kohn T."/>
            <person name="Peeters S.H."/>
            <person name="Heuer A."/>
            <person name="Rast P."/>
            <person name="Oberbeckmann S."/>
            <person name="Bunk B."/>
            <person name="Jeske O."/>
            <person name="Meyerdierks A."/>
            <person name="Storesund J.E."/>
            <person name="Kallscheuer N."/>
            <person name="Luecker S."/>
            <person name="Lage O.M."/>
            <person name="Pohl T."/>
            <person name="Merkel B.J."/>
            <person name="Hornburger P."/>
            <person name="Mueller R.-W."/>
            <person name="Bruemmer F."/>
            <person name="Labrenz M."/>
            <person name="Spormann A.M."/>
            <person name="Op den Camp H."/>
            <person name="Overmann J."/>
            <person name="Amann R."/>
            <person name="Jetten M.S.M."/>
            <person name="Mascher T."/>
            <person name="Medema M.H."/>
            <person name="Devos D.P."/>
            <person name="Kaster A.-K."/>
            <person name="Ovreas L."/>
            <person name="Rohde M."/>
            <person name="Galperin M.Y."/>
            <person name="Jogler C."/>
        </authorList>
    </citation>
    <scope>NUCLEOTIDE SEQUENCE [LARGE SCALE GENOMIC DNA]</scope>
    <source>
        <strain evidence="3 4">Pla133</strain>
    </source>
</reference>
<dbReference type="KEGG" id="pbap:Pla133_11860"/>
<dbReference type="Gene3D" id="1.20.58.520">
    <property type="entry name" value="Amidohydrolase"/>
    <property type="match status" value="1"/>
</dbReference>
<dbReference type="RefSeq" id="WP_419192167.1">
    <property type="nucleotide sequence ID" value="NZ_CP036287.1"/>
</dbReference>
<dbReference type="EMBL" id="CP036287">
    <property type="protein sequence ID" value="QDU66120.1"/>
    <property type="molecule type" value="Genomic_DNA"/>
</dbReference>
<evidence type="ECO:0000313" key="3">
    <source>
        <dbReference type="EMBL" id="QDU66120.1"/>
    </source>
</evidence>
<keyword evidence="4" id="KW-1185">Reference proteome</keyword>